<dbReference type="AlphaFoldDB" id="C0NV25"/>
<name>C0NV25_AJECG</name>
<feature type="region of interest" description="Disordered" evidence="1">
    <location>
        <begin position="129"/>
        <end position="153"/>
    </location>
</feature>
<dbReference type="Proteomes" id="UP000001631">
    <property type="component" value="Unassembled WGS sequence"/>
</dbReference>
<reference evidence="2" key="1">
    <citation type="submission" date="2009-02" db="EMBL/GenBank/DDBJ databases">
        <title>The Genome Sequence of Ajellomyces capsulatus strain G186AR.</title>
        <authorList>
            <consortium name="The Broad Institute Genome Sequencing Platform"/>
            <person name="Champion M."/>
            <person name="Cuomo C."/>
            <person name="Ma L.-J."/>
            <person name="Henn M.R."/>
            <person name="Sil A."/>
            <person name="Goldman B."/>
            <person name="Young S.K."/>
            <person name="Kodira C.D."/>
            <person name="Zeng Q."/>
            <person name="Koehrsen M."/>
            <person name="Alvarado L."/>
            <person name="Berlin A."/>
            <person name="Borenstein D."/>
            <person name="Chen Z."/>
            <person name="Engels R."/>
            <person name="Freedman E."/>
            <person name="Gellesch M."/>
            <person name="Goldberg J."/>
            <person name="Griggs A."/>
            <person name="Gujja S."/>
            <person name="Heiman D."/>
            <person name="Hepburn T."/>
            <person name="Howarth C."/>
            <person name="Jen D."/>
            <person name="Larson L."/>
            <person name="Lewis B."/>
            <person name="Mehta T."/>
            <person name="Park D."/>
            <person name="Pearson M."/>
            <person name="Roberts A."/>
            <person name="Saif S."/>
            <person name="Shea T."/>
            <person name="Shenoy N."/>
            <person name="Sisk P."/>
            <person name="Stolte C."/>
            <person name="Sykes S."/>
            <person name="Walk T."/>
            <person name="White J."/>
            <person name="Yandava C."/>
            <person name="Klein B."/>
            <person name="McEwen J.G."/>
            <person name="Puccia R."/>
            <person name="Goldman G.H."/>
            <person name="Felipe M.S."/>
            <person name="Nino-Vega G."/>
            <person name="San-Blas G."/>
            <person name="Taylor J."/>
            <person name="Mendoza L."/>
            <person name="Galagan J."/>
            <person name="Nusbaum C."/>
            <person name="Birren B."/>
        </authorList>
    </citation>
    <scope>NUCLEOTIDE SEQUENCE</scope>
    <source>
        <strain evidence="2">G186AR</strain>
    </source>
</reference>
<dbReference type="HOGENOM" id="CLU_1660201_0_0_1"/>
<dbReference type="EMBL" id="GG663372">
    <property type="protein sequence ID" value="EEH04838.1"/>
    <property type="molecule type" value="Genomic_DNA"/>
</dbReference>
<feature type="compositionally biased region" description="Basic residues" evidence="1">
    <location>
        <begin position="136"/>
        <end position="148"/>
    </location>
</feature>
<accession>C0NV25</accession>
<feature type="region of interest" description="Disordered" evidence="1">
    <location>
        <begin position="48"/>
        <end position="85"/>
    </location>
</feature>
<feature type="compositionally biased region" description="Polar residues" evidence="1">
    <location>
        <begin position="60"/>
        <end position="77"/>
    </location>
</feature>
<dbReference type="RefSeq" id="XP_045285319.1">
    <property type="nucleotide sequence ID" value="XM_045433838.1"/>
</dbReference>
<organism evidence="2 3">
    <name type="scientific">Ajellomyces capsulatus (strain G186AR / H82 / ATCC MYA-2454 / RMSCC 2432)</name>
    <name type="common">Darling's disease fungus</name>
    <name type="synonym">Histoplasma capsulatum</name>
    <dbReference type="NCBI Taxonomy" id="447093"/>
    <lineage>
        <taxon>Eukaryota</taxon>
        <taxon>Fungi</taxon>
        <taxon>Dikarya</taxon>
        <taxon>Ascomycota</taxon>
        <taxon>Pezizomycotina</taxon>
        <taxon>Eurotiomycetes</taxon>
        <taxon>Eurotiomycetidae</taxon>
        <taxon>Onygenales</taxon>
        <taxon>Ajellomycetaceae</taxon>
        <taxon>Histoplasma</taxon>
    </lineage>
</organism>
<dbReference type="GeneID" id="69039805"/>
<keyword evidence="3" id="KW-1185">Reference proteome</keyword>
<proteinExistence type="predicted"/>
<evidence type="ECO:0000256" key="1">
    <source>
        <dbReference type="SAM" id="MobiDB-lite"/>
    </source>
</evidence>
<gene>
    <name evidence="2" type="ORF">HCBG_06789</name>
</gene>
<evidence type="ECO:0000313" key="2">
    <source>
        <dbReference type="EMBL" id="EEH04838.1"/>
    </source>
</evidence>
<evidence type="ECO:0000313" key="3">
    <source>
        <dbReference type="Proteomes" id="UP000001631"/>
    </source>
</evidence>
<sequence>MAHGVSAAGYRGVGEEMRGNIEAGRYRYSSILWSINRSQKEGREVNNLFPQPPPHRFDLAQNSTGRKQSTLTPSTHGRWSPTLKEIPGTTTQHVITPQTRCDSAVVQRPGSPAQYSLAGTRSFVRVLEADEQGGGKGKRQEKRSKKAPVGRSEWWLVIE</sequence>
<protein>
    <submittedName>
        <fullName evidence="2">Uncharacterized protein</fullName>
    </submittedName>
</protein>
<dbReference type="InParanoid" id="C0NV25"/>